<accession>A0ABS7G7S6</accession>
<comment type="caution">
    <text evidence="2">The sequence shown here is derived from an EMBL/GenBank/DDBJ whole genome shotgun (WGS) entry which is preliminary data.</text>
</comment>
<feature type="transmembrane region" description="Helical" evidence="1">
    <location>
        <begin position="103"/>
        <end position="122"/>
    </location>
</feature>
<proteinExistence type="predicted"/>
<feature type="transmembrane region" description="Helical" evidence="1">
    <location>
        <begin position="72"/>
        <end position="91"/>
    </location>
</feature>
<name>A0ABS7G7S6_9BACT</name>
<feature type="transmembrane region" description="Helical" evidence="1">
    <location>
        <begin position="43"/>
        <end position="60"/>
    </location>
</feature>
<keyword evidence="1" id="KW-1133">Transmembrane helix</keyword>
<feature type="transmembrane region" description="Helical" evidence="1">
    <location>
        <begin position="5"/>
        <end position="23"/>
    </location>
</feature>
<reference evidence="2 3" key="1">
    <citation type="submission" date="2021-08" db="EMBL/GenBank/DDBJ databases">
        <title>The genome sequence of Chitinophaga sp. B61.</title>
        <authorList>
            <person name="Zhang X."/>
        </authorList>
    </citation>
    <scope>NUCLEOTIDE SEQUENCE [LARGE SCALE GENOMIC DNA]</scope>
    <source>
        <strain evidence="2 3">B61</strain>
    </source>
</reference>
<protein>
    <submittedName>
        <fullName evidence="2">Uncharacterized protein</fullName>
    </submittedName>
</protein>
<evidence type="ECO:0000313" key="2">
    <source>
        <dbReference type="EMBL" id="MBW8683712.1"/>
    </source>
</evidence>
<evidence type="ECO:0000256" key="1">
    <source>
        <dbReference type="SAM" id="Phobius"/>
    </source>
</evidence>
<keyword evidence="1" id="KW-0472">Membrane</keyword>
<dbReference type="RefSeq" id="WP_220248924.1">
    <property type="nucleotide sequence ID" value="NZ_JAICCF010000001.1"/>
</dbReference>
<dbReference type="Proteomes" id="UP000812961">
    <property type="component" value="Unassembled WGS sequence"/>
</dbReference>
<organism evidence="2 3">
    <name type="scientific">Chitinophaga rhizophila</name>
    <dbReference type="NCBI Taxonomy" id="2866212"/>
    <lineage>
        <taxon>Bacteria</taxon>
        <taxon>Pseudomonadati</taxon>
        <taxon>Bacteroidota</taxon>
        <taxon>Chitinophagia</taxon>
        <taxon>Chitinophagales</taxon>
        <taxon>Chitinophagaceae</taxon>
        <taxon>Chitinophaga</taxon>
    </lineage>
</organism>
<dbReference type="EMBL" id="JAICCF010000001">
    <property type="protein sequence ID" value="MBW8683712.1"/>
    <property type="molecule type" value="Genomic_DNA"/>
</dbReference>
<gene>
    <name evidence="2" type="ORF">K1Y79_05140</name>
</gene>
<sequence length="128" mass="14206">MFRQYFLTGLAAGILSGLAAFFYSRIYTASIAVNFTQQVSPPAIFSACLFAGMLITLLYYTMYVCYKKAQDIPAGILLVLFTFAGMTIPFMTDLPLDAAQPELFPGLVVPMQLFPTLAWFAVKPFFNN</sequence>
<keyword evidence="1" id="KW-0812">Transmembrane</keyword>
<evidence type="ECO:0000313" key="3">
    <source>
        <dbReference type="Proteomes" id="UP000812961"/>
    </source>
</evidence>
<keyword evidence="3" id="KW-1185">Reference proteome</keyword>